<dbReference type="PANTHER" id="PTHR46300:SF7">
    <property type="entry name" value="P450, PUTATIVE (EUROFUNG)-RELATED"/>
    <property type="match status" value="1"/>
</dbReference>
<gene>
    <name evidence="15" type="ORF">FOMPIDRAFT_1121512</name>
</gene>
<reference evidence="15 16" key="1">
    <citation type="journal article" date="2012" name="Science">
        <title>The Paleozoic origin of enzymatic lignin decomposition reconstructed from 31 fungal genomes.</title>
        <authorList>
            <person name="Floudas D."/>
            <person name="Binder M."/>
            <person name="Riley R."/>
            <person name="Barry K."/>
            <person name="Blanchette R.A."/>
            <person name="Henrissat B."/>
            <person name="Martinez A.T."/>
            <person name="Otillar R."/>
            <person name="Spatafora J.W."/>
            <person name="Yadav J.S."/>
            <person name="Aerts A."/>
            <person name="Benoit I."/>
            <person name="Boyd A."/>
            <person name="Carlson A."/>
            <person name="Copeland A."/>
            <person name="Coutinho P.M."/>
            <person name="de Vries R.P."/>
            <person name="Ferreira P."/>
            <person name="Findley K."/>
            <person name="Foster B."/>
            <person name="Gaskell J."/>
            <person name="Glotzer D."/>
            <person name="Gorecki P."/>
            <person name="Heitman J."/>
            <person name="Hesse C."/>
            <person name="Hori C."/>
            <person name="Igarashi K."/>
            <person name="Jurgens J.A."/>
            <person name="Kallen N."/>
            <person name="Kersten P."/>
            <person name="Kohler A."/>
            <person name="Kuees U."/>
            <person name="Kumar T.K.A."/>
            <person name="Kuo A."/>
            <person name="LaButti K."/>
            <person name="Larrondo L.F."/>
            <person name="Lindquist E."/>
            <person name="Ling A."/>
            <person name="Lombard V."/>
            <person name="Lucas S."/>
            <person name="Lundell T."/>
            <person name="Martin R."/>
            <person name="McLaughlin D.J."/>
            <person name="Morgenstern I."/>
            <person name="Morin E."/>
            <person name="Murat C."/>
            <person name="Nagy L.G."/>
            <person name="Nolan M."/>
            <person name="Ohm R.A."/>
            <person name="Patyshakuliyeva A."/>
            <person name="Rokas A."/>
            <person name="Ruiz-Duenas F.J."/>
            <person name="Sabat G."/>
            <person name="Salamov A."/>
            <person name="Samejima M."/>
            <person name="Schmutz J."/>
            <person name="Slot J.C."/>
            <person name="St John F."/>
            <person name="Stenlid J."/>
            <person name="Sun H."/>
            <person name="Sun S."/>
            <person name="Syed K."/>
            <person name="Tsang A."/>
            <person name="Wiebenga A."/>
            <person name="Young D."/>
            <person name="Pisabarro A."/>
            <person name="Eastwood D.C."/>
            <person name="Martin F."/>
            <person name="Cullen D."/>
            <person name="Grigoriev I.V."/>
            <person name="Hibbett D.S."/>
        </authorList>
    </citation>
    <scope>NUCLEOTIDE SEQUENCE</scope>
    <source>
        <strain evidence="16">FP-58527</strain>
    </source>
</reference>
<dbReference type="InterPro" id="IPR050364">
    <property type="entry name" value="Cytochrome_P450_fung"/>
</dbReference>
<comment type="subcellular location">
    <subcellularLocation>
        <location evidence="2">Membrane</location>
        <topology evidence="2">Single-pass membrane protein</topology>
    </subcellularLocation>
</comment>
<evidence type="ECO:0000256" key="12">
    <source>
        <dbReference type="ARBA" id="ARBA00023136"/>
    </source>
</evidence>
<evidence type="ECO:0000313" key="15">
    <source>
        <dbReference type="EMBL" id="EPT01022.1"/>
    </source>
</evidence>
<evidence type="ECO:0000256" key="9">
    <source>
        <dbReference type="ARBA" id="ARBA00023002"/>
    </source>
</evidence>
<keyword evidence="10 13" id="KW-0408">Iron</keyword>
<dbReference type="Proteomes" id="UP000015241">
    <property type="component" value="Unassembled WGS sequence"/>
</dbReference>
<dbReference type="STRING" id="743788.S8E7K1"/>
<evidence type="ECO:0000256" key="13">
    <source>
        <dbReference type="PIRSR" id="PIRSR602401-1"/>
    </source>
</evidence>
<dbReference type="Pfam" id="PF00067">
    <property type="entry name" value="p450"/>
    <property type="match status" value="1"/>
</dbReference>
<dbReference type="Gene3D" id="1.10.630.10">
    <property type="entry name" value="Cytochrome P450"/>
    <property type="match status" value="1"/>
</dbReference>
<accession>S8E7K1</accession>
<evidence type="ECO:0000256" key="10">
    <source>
        <dbReference type="ARBA" id="ARBA00023004"/>
    </source>
</evidence>
<dbReference type="GO" id="GO:0016705">
    <property type="term" value="F:oxidoreductase activity, acting on paired donors, with incorporation or reduction of molecular oxygen"/>
    <property type="evidence" value="ECO:0007669"/>
    <property type="project" value="InterPro"/>
</dbReference>
<dbReference type="eggNOG" id="KOG0156">
    <property type="taxonomic scope" value="Eukaryota"/>
</dbReference>
<evidence type="ECO:0000256" key="7">
    <source>
        <dbReference type="ARBA" id="ARBA00022723"/>
    </source>
</evidence>
<evidence type="ECO:0000313" key="16">
    <source>
        <dbReference type="Proteomes" id="UP000015241"/>
    </source>
</evidence>
<dbReference type="PANTHER" id="PTHR46300">
    <property type="entry name" value="P450, PUTATIVE (EUROFUNG)-RELATED-RELATED"/>
    <property type="match status" value="1"/>
</dbReference>
<keyword evidence="8" id="KW-1133">Transmembrane helix</keyword>
<keyword evidence="7 13" id="KW-0479">Metal-binding</keyword>
<dbReference type="PROSITE" id="PS00086">
    <property type="entry name" value="CYTOCHROME_P450"/>
    <property type="match status" value="1"/>
</dbReference>
<keyword evidence="6" id="KW-0812">Transmembrane</keyword>
<dbReference type="InterPro" id="IPR002401">
    <property type="entry name" value="Cyt_P450_E_grp-I"/>
</dbReference>
<comment type="cofactor">
    <cofactor evidence="1 13">
        <name>heme</name>
        <dbReference type="ChEBI" id="CHEBI:30413"/>
    </cofactor>
</comment>
<keyword evidence="11 14" id="KW-0503">Monooxygenase</keyword>
<evidence type="ECO:0000256" key="8">
    <source>
        <dbReference type="ARBA" id="ARBA00022989"/>
    </source>
</evidence>
<dbReference type="GO" id="GO:0020037">
    <property type="term" value="F:heme binding"/>
    <property type="evidence" value="ECO:0007669"/>
    <property type="project" value="InterPro"/>
</dbReference>
<dbReference type="CDD" id="cd11065">
    <property type="entry name" value="CYP64-like"/>
    <property type="match status" value="1"/>
</dbReference>
<proteinExistence type="inferred from homology"/>
<dbReference type="GO" id="GO:0016020">
    <property type="term" value="C:membrane"/>
    <property type="evidence" value="ECO:0007669"/>
    <property type="project" value="UniProtKB-SubCell"/>
</dbReference>
<keyword evidence="5 13" id="KW-0349">Heme</keyword>
<keyword evidence="9 14" id="KW-0560">Oxidoreductase</keyword>
<comment type="similarity">
    <text evidence="4 14">Belongs to the cytochrome P450 family.</text>
</comment>
<evidence type="ECO:0000256" key="3">
    <source>
        <dbReference type="ARBA" id="ARBA00005179"/>
    </source>
</evidence>
<dbReference type="OrthoDB" id="1470350at2759"/>
<dbReference type="PRINTS" id="PR00463">
    <property type="entry name" value="EP450I"/>
</dbReference>
<keyword evidence="16" id="KW-1185">Reference proteome</keyword>
<evidence type="ECO:0000256" key="2">
    <source>
        <dbReference type="ARBA" id="ARBA00004167"/>
    </source>
</evidence>
<evidence type="ECO:0000256" key="4">
    <source>
        <dbReference type="ARBA" id="ARBA00010617"/>
    </source>
</evidence>
<dbReference type="EMBL" id="KE504145">
    <property type="protein sequence ID" value="EPT01022.1"/>
    <property type="molecule type" value="Genomic_DNA"/>
</dbReference>
<protein>
    <recommendedName>
        <fullName evidence="17">Cytochrome P450</fullName>
    </recommendedName>
</protein>
<name>S8E7K1_FOMSC</name>
<dbReference type="InterPro" id="IPR036396">
    <property type="entry name" value="Cyt_P450_sf"/>
</dbReference>
<organism evidence="15 16">
    <name type="scientific">Fomitopsis schrenkii</name>
    <name type="common">Brown rot fungus</name>
    <dbReference type="NCBI Taxonomy" id="2126942"/>
    <lineage>
        <taxon>Eukaryota</taxon>
        <taxon>Fungi</taxon>
        <taxon>Dikarya</taxon>
        <taxon>Basidiomycota</taxon>
        <taxon>Agaricomycotina</taxon>
        <taxon>Agaricomycetes</taxon>
        <taxon>Polyporales</taxon>
        <taxon>Fomitopsis</taxon>
    </lineage>
</organism>
<evidence type="ECO:0000256" key="5">
    <source>
        <dbReference type="ARBA" id="ARBA00022617"/>
    </source>
</evidence>
<evidence type="ECO:0000256" key="1">
    <source>
        <dbReference type="ARBA" id="ARBA00001971"/>
    </source>
</evidence>
<evidence type="ECO:0000256" key="14">
    <source>
        <dbReference type="RuleBase" id="RU000461"/>
    </source>
</evidence>
<dbReference type="InParanoid" id="S8E7K1"/>
<evidence type="ECO:0000256" key="6">
    <source>
        <dbReference type="ARBA" id="ARBA00022692"/>
    </source>
</evidence>
<dbReference type="GO" id="GO:0005506">
    <property type="term" value="F:iron ion binding"/>
    <property type="evidence" value="ECO:0007669"/>
    <property type="project" value="InterPro"/>
</dbReference>
<dbReference type="AlphaFoldDB" id="S8E7K1"/>
<dbReference type="SUPFAM" id="SSF48264">
    <property type="entry name" value="Cytochrome P450"/>
    <property type="match status" value="1"/>
</dbReference>
<dbReference type="InterPro" id="IPR017972">
    <property type="entry name" value="Cyt_P450_CS"/>
</dbReference>
<evidence type="ECO:0000256" key="11">
    <source>
        <dbReference type="ARBA" id="ARBA00023033"/>
    </source>
</evidence>
<comment type="pathway">
    <text evidence="3">Secondary metabolite biosynthesis.</text>
</comment>
<dbReference type="InterPro" id="IPR001128">
    <property type="entry name" value="Cyt_P450"/>
</dbReference>
<sequence>MPTSLPPGPRPLPVVGNALQLPHDFLHRTLGQWAQSFGDLIFLRVFRQPTLVINSLQAAKELLEVKGAKYSDRSPFHLMRIIGFDVAVPFLPYGEQWRRSRKWIQASFVDQAALVRWQPMQREVTTELLSRLAQTPEDFVVHIRHCISTLLLDSTYGRIRGDAVLQASEAILQGFVESGSPAAALVDHFPCLQYIPSWMPFSVLKADIWALRPTMRRLTDELFQKAKAMMEEENESDSFIASLLQQRSSISSLGSDQMEEEEEIKSVAITLYLGMRKTEIVLKTFILAMTIHQDVYAKAQETIDEVVGNTRLPELSDRQSLPYVDAILKEVYRINVPLPISLPRRLNEDDQFRDFHIPKGTWAISNLWQVHAILLVEQMGNDANYYSDADAFRPERFIDPATGLSTGLDPKDYIFSFGRRACPGQRFADDSLWLVIASIIATFDIKRTVDDNGREVTPPMAFSPGLTSHPREFTCLMRPRSQHALDLIMDLGSSGSALRTAAECG</sequence>
<dbReference type="GO" id="GO:0004497">
    <property type="term" value="F:monooxygenase activity"/>
    <property type="evidence" value="ECO:0007669"/>
    <property type="project" value="UniProtKB-KW"/>
</dbReference>
<dbReference type="HOGENOM" id="CLU_001570_2_3_1"/>
<keyword evidence="12" id="KW-0472">Membrane</keyword>
<evidence type="ECO:0008006" key="17">
    <source>
        <dbReference type="Google" id="ProtNLM"/>
    </source>
</evidence>
<feature type="binding site" description="axial binding residue" evidence="13">
    <location>
        <position position="422"/>
    </location>
    <ligand>
        <name>heme</name>
        <dbReference type="ChEBI" id="CHEBI:30413"/>
    </ligand>
    <ligandPart>
        <name>Fe</name>
        <dbReference type="ChEBI" id="CHEBI:18248"/>
    </ligandPart>
</feature>